<evidence type="ECO:0000256" key="1">
    <source>
        <dbReference type="SAM" id="MobiDB-lite"/>
    </source>
</evidence>
<dbReference type="AlphaFoldDB" id="A0A176VZC1"/>
<evidence type="ECO:0000313" key="2">
    <source>
        <dbReference type="EMBL" id="OAE26117.1"/>
    </source>
</evidence>
<accession>A0A176VZC1</accession>
<dbReference type="Proteomes" id="UP000077202">
    <property type="component" value="Unassembled WGS sequence"/>
</dbReference>
<name>A0A176VZC1_MARPO</name>
<gene>
    <name evidence="2" type="ORF">AXG93_2227s1000</name>
</gene>
<feature type="compositionally biased region" description="Polar residues" evidence="1">
    <location>
        <begin position="87"/>
        <end position="97"/>
    </location>
</feature>
<feature type="region of interest" description="Disordered" evidence="1">
    <location>
        <begin position="64"/>
        <end position="97"/>
    </location>
</feature>
<dbReference type="EMBL" id="LVLJ01002254">
    <property type="protein sequence ID" value="OAE26117.1"/>
    <property type="molecule type" value="Genomic_DNA"/>
</dbReference>
<protein>
    <submittedName>
        <fullName evidence="2">Uncharacterized protein</fullName>
    </submittedName>
</protein>
<sequence>MREVGVESHLPASDLGYSFGHSVTHKLCQEWLLQIELDLTNSRITYGAVKWAISELQRMEDNDWYSGDDSVDRGSSSSRSDDVGEWNSGSSRLPSDSVNAGWGRDQFSAENGVEGARIDLVDWRNLLIAAGGCREEPDHGDLNNEGDRRARVTKFSFSSALKEALIAAEGGKAGGRMAERINSRFELPECVFLTKLVSQCLLVSLDQTPSSDTCAALTSARNEEPNADWMWLHRWFVRTLIPGAGSDSCYDALDWLVAHMTASRGTITKLVLDDLLADLSNFNEGDEQPRVATYIRRTGVLEYAALRESGRGAMSQPPLGGAQGSKEIKLKPPELTKKPPYLYLCRPLELQPYLLPHSTLEIPTRNYENLSSSVSPWCSQHLHLKNGKAAAFCLGGRRSL</sequence>
<comment type="caution">
    <text evidence="2">The sequence shown here is derived from an EMBL/GenBank/DDBJ whole genome shotgun (WGS) entry which is preliminary data.</text>
</comment>
<proteinExistence type="predicted"/>
<dbReference type="PANTHER" id="PTHR31697">
    <property type="entry name" value="INTEGRATOR COMPLEX SUBUNIT 5"/>
    <property type="match status" value="1"/>
</dbReference>
<dbReference type="PANTHER" id="PTHR31697:SF2">
    <property type="entry name" value="INTEGRATOR COMPLEX SUBUNIT 5"/>
    <property type="match status" value="1"/>
</dbReference>
<reference evidence="2" key="1">
    <citation type="submission" date="2016-03" db="EMBL/GenBank/DDBJ databases">
        <title>Mechanisms controlling the formation of the plant cell surface in tip-growing cells are functionally conserved among land plants.</title>
        <authorList>
            <person name="Honkanen S."/>
            <person name="Jones V.A."/>
            <person name="Morieri G."/>
            <person name="Champion C."/>
            <person name="Hetherington A.J."/>
            <person name="Kelly S."/>
            <person name="Saint-Marcoux D."/>
            <person name="Proust H."/>
            <person name="Prescott H."/>
            <person name="Dolan L."/>
        </authorList>
    </citation>
    <scope>NUCLEOTIDE SEQUENCE [LARGE SCALE GENOMIC DNA]</scope>
    <source>
        <tissue evidence="2">Whole gametophyte</tissue>
    </source>
</reference>
<evidence type="ECO:0000313" key="3">
    <source>
        <dbReference type="Proteomes" id="UP000077202"/>
    </source>
</evidence>
<organism evidence="2 3">
    <name type="scientific">Marchantia polymorpha subsp. ruderalis</name>
    <dbReference type="NCBI Taxonomy" id="1480154"/>
    <lineage>
        <taxon>Eukaryota</taxon>
        <taxon>Viridiplantae</taxon>
        <taxon>Streptophyta</taxon>
        <taxon>Embryophyta</taxon>
        <taxon>Marchantiophyta</taxon>
        <taxon>Marchantiopsida</taxon>
        <taxon>Marchantiidae</taxon>
        <taxon>Marchantiales</taxon>
        <taxon>Marchantiaceae</taxon>
        <taxon>Marchantia</taxon>
    </lineage>
</organism>
<dbReference type="GO" id="GO:0034472">
    <property type="term" value="P:snRNA 3'-end processing"/>
    <property type="evidence" value="ECO:0007669"/>
    <property type="project" value="TreeGrafter"/>
</dbReference>
<dbReference type="InterPro" id="IPR040316">
    <property type="entry name" value="INTS5"/>
</dbReference>
<keyword evidence="3" id="KW-1185">Reference proteome</keyword>
<dbReference type="GO" id="GO:0032039">
    <property type="term" value="C:integrator complex"/>
    <property type="evidence" value="ECO:0007669"/>
    <property type="project" value="InterPro"/>
</dbReference>